<dbReference type="PANTHER" id="PTHR31061">
    <property type="entry name" value="LD22376P"/>
    <property type="match status" value="1"/>
</dbReference>
<keyword evidence="3" id="KW-1185">Reference proteome</keyword>
<dbReference type="Proteomes" id="UP000317010">
    <property type="component" value="Unassembled WGS sequence"/>
</dbReference>
<reference evidence="2 3" key="1">
    <citation type="submission" date="2019-07" db="EMBL/GenBank/DDBJ databases">
        <title>Genomic Encyclopedia of Archaeal and Bacterial Type Strains, Phase II (KMG-II): from individual species to whole genera.</title>
        <authorList>
            <person name="Goeker M."/>
        </authorList>
    </citation>
    <scope>NUCLEOTIDE SEQUENCE [LARGE SCALE GENOMIC DNA]</scope>
    <source>
        <strain evidence="2 3">ATCC BAA-1854</strain>
    </source>
</reference>
<organism evidence="2 3">
    <name type="scientific">Mucilaginibacter frigoritolerans</name>
    <dbReference type="NCBI Taxonomy" id="652788"/>
    <lineage>
        <taxon>Bacteria</taxon>
        <taxon>Pseudomonadati</taxon>
        <taxon>Bacteroidota</taxon>
        <taxon>Sphingobacteriia</taxon>
        <taxon>Sphingobacteriales</taxon>
        <taxon>Sphingobacteriaceae</taxon>
        <taxon>Mucilaginibacter</taxon>
    </lineage>
</organism>
<dbReference type="EMBL" id="VLLI01000001">
    <property type="protein sequence ID" value="TWJ04526.1"/>
    <property type="molecule type" value="Genomic_DNA"/>
</dbReference>
<keyword evidence="1" id="KW-1133">Transmembrane helix</keyword>
<feature type="transmembrane region" description="Helical" evidence="1">
    <location>
        <begin position="147"/>
        <end position="166"/>
    </location>
</feature>
<dbReference type="AlphaFoldDB" id="A0A562UFC9"/>
<dbReference type="GO" id="GO:0016746">
    <property type="term" value="F:acyltransferase activity"/>
    <property type="evidence" value="ECO:0007669"/>
    <property type="project" value="UniProtKB-KW"/>
</dbReference>
<protein>
    <submittedName>
        <fullName evidence="2">Putative acyltransferase</fullName>
    </submittedName>
</protein>
<sequence length="377" mass="42255">MDQSANRFLSLDVFRGMTICFMIIVNTPGSGAAAFPPLDHAAWFGFTPTDLVFPSFLFAVGNAMSFSQKKFIGLSSGSVVFKIFKRAALIFLLGFLMYWFPFVEHNASGWSFSPISHTRIFGVLQRIALCYLFASLLIYFIKSKTAVIVISALLLVGYWILLLVFGDHTAPYGMLTNAGTYLDKFLLGDNHLYHGEGVAFDPEGILSTLPAIVNVIGGYYAGKFIQEKGKGYETLAKLMLFGFLFIFIALCWNMTFPIAKKLWTSPFVLLTVGIDLIWISALIYIIEIKSFNKANWTAFFTTVGKNPLPIYLFSELFVEVLYMISVHGKSFYGWINDVFFQVIAPGAIGSLLFAVCYMLICWTVGKILDKNKIYLRV</sequence>
<feature type="transmembrane region" description="Helical" evidence="1">
    <location>
        <begin position="120"/>
        <end position="140"/>
    </location>
</feature>
<evidence type="ECO:0000256" key="1">
    <source>
        <dbReference type="SAM" id="Phobius"/>
    </source>
</evidence>
<feature type="transmembrane region" description="Helical" evidence="1">
    <location>
        <begin position="12"/>
        <end position="35"/>
    </location>
</feature>
<feature type="transmembrane region" description="Helical" evidence="1">
    <location>
        <begin position="338"/>
        <end position="362"/>
    </location>
</feature>
<dbReference type="PANTHER" id="PTHR31061:SF24">
    <property type="entry name" value="LD22376P"/>
    <property type="match status" value="1"/>
</dbReference>
<keyword evidence="1" id="KW-0472">Membrane</keyword>
<keyword evidence="1" id="KW-0812">Transmembrane</keyword>
<comment type="caution">
    <text evidence="2">The sequence shown here is derived from an EMBL/GenBank/DDBJ whole genome shotgun (WGS) entry which is preliminary data.</text>
</comment>
<feature type="transmembrane region" description="Helical" evidence="1">
    <location>
        <begin position="41"/>
        <end position="62"/>
    </location>
</feature>
<dbReference type="RefSeq" id="WP_144908811.1">
    <property type="nucleotide sequence ID" value="NZ_VLLI01000001.1"/>
</dbReference>
<feature type="transmembrane region" description="Helical" evidence="1">
    <location>
        <begin position="83"/>
        <end position="100"/>
    </location>
</feature>
<evidence type="ECO:0000313" key="2">
    <source>
        <dbReference type="EMBL" id="TWJ04526.1"/>
    </source>
</evidence>
<name>A0A562UFC9_9SPHI</name>
<gene>
    <name evidence="2" type="ORF">JN11_00235</name>
</gene>
<evidence type="ECO:0000313" key="3">
    <source>
        <dbReference type="Proteomes" id="UP000317010"/>
    </source>
</evidence>
<feature type="transmembrane region" description="Helical" evidence="1">
    <location>
        <begin position="204"/>
        <end position="222"/>
    </location>
</feature>
<keyword evidence="2" id="KW-0808">Transferase</keyword>
<dbReference type="OrthoDB" id="9788724at2"/>
<keyword evidence="2" id="KW-0012">Acyltransferase</keyword>
<proteinExistence type="predicted"/>
<accession>A0A562UFC9</accession>
<feature type="transmembrane region" description="Helical" evidence="1">
    <location>
        <begin position="267"/>
        <end position="287"/>
    </location>
</feature>
<feature type="transmembrane region" description="Helical" evidence="1">
    <location>
        <begin position="234"/>
        <end position="255"/>
    </location>
</feature>
<feature type="transmembrane region" description="Helical" evidence="1">
    <location>
        <begin position="308"/>
        <end position="326"/>
    </location>
</feature>